<dbReference type="OrthoDB" id="9909311at2759"/>
<feature type="domain" description="HTH CENPB-type" evidence="2">
    <location>
        <begin position="99"/>
        <end position="167"/>
    </location>
</feature>
<dbReference type="Proteomes" id="UP000054107">
    <property type="component" value="Unassembled WGS sequence"/>
</dbReference>
<sequence length="167" mass="19303">MQPNRNSYSSRDVTMSVSLSRKVFNATNDKTIKKKRVRLTNEQKLKICQYHQANPNLKYEDLAKYVTEELKQDAPGESTIYKILGQHEELAVTPSESLKKSSSKEAKYPELEAKLLEFILDMEKDNIPINYLSIISRAETLTLQQPELLNGHPKPQYSNGWIQRFTK</sequence>
<keyword evidence="4" id="KW-1185">Reference proteome</keyword>
<dbReference type="EMBL" id="LN719484">
    <property type="protein sequence ID" value="CEP08442.1"/>
    <property type="molecule type" value="Genomic_DNA"/>
</dbReference>
<dbReference type="PROSITE" id="PS51253">
    <property type="entry name" value="HTH_CENPB"/>
    <property type="match status" value="1"/>
</dbReference>
<dbReference type="InterPro" id="IPR009057">
    <property type="entry name" value="Homeodomain-like_sf"/>
</dbReference>
<dbReference type="InterPro" id="IPR006600">
    <property type="entry name" value="HTH_CenpB_DNA-bd_dom"/>
</dbReference>
<evidence type="ECO:0000313" key="3">
    <source>
        <dbReference type="EMBL" id="CEP08442.1"/>
    </source>
</evidence>
<dbReference type="STRING" id="35722.A0A0B7MTN6"/>
<gene>
    <name evidence="3" type="primary">PARPA_01755.1 scaffold 1438</name>
</gene>
<evidence type="ECO:0000313" key="4">
    <source>
        <dbReference type="Proteomes" id="UP000054107"/>
    </source>
</evidence>
<name>A0A0B7MTN6_9FUNG</name>
<protein>
    <recommendedName>
        <fullName evidence="2">HTH CENPB-type domain-containing protein</fullName>
    </recommendedName>
</protein>
<feature type="non-terminal residue" evidence="3">
    <location>
        <position position="167"/>
    </location>
</feature>
<proteinExistence type="predicted"/>
<keyword evidence="1" id="KW-0238">DNA-binding</keyword>
<dbReference type="Pfam" id="PF03221">
    <property type="entry name" value="HTH_Tnp_Tc5"/>
    <property type="match status" value="1"/>
</dbReference>
<dbReference type="GO" id="GO:0003677">
    <property type="term" value="F:DNA binding"/>
    <property type="evidence" value="ECO:0007669"/>
    <property type="project" value="UniProtKB-KW"/>
</dbReference>
<organism evidence="3 4">
    <name type="scientific">Parasitella parasitica</name>
    <dbReference type="NCBI Taxonomy" id="35722"/>
    <lineage>
        <taxon>Eukaryota</taxon>
        <taxon>Fungi</taxon>
        <taxon>Fungi incertae sedis</taxon>
        <taxon>Mucoromycota</taxon>
        <taxon>Mucoromycotina</taxon>
        <taxon>Mucoromycetes</taxon>
        <taxon>Mucorales</taxon>
        <taxon>Mucorineae</taxon>
        <taxon>Mucoraceae</taxon>
        <taxon>Parasitella</taxon>
    </lineage>
</organism>
<accession>A0A0B7MTN6</accession>
<evidence type="ECO:0000259" key="2">
    <source>
        <dbReference type="PROSITE" id="PS51253"/>
    </source>
</evidence>
<dbReference type="Gene3D" id="1.10.10.60">
    <property type="entry name" value="Homeodomain-like"/>
    <property type="match status" value="2"/>
</dbReference>
<evidence type="ECO:0000256" key="1">
    <source>
        <dbReference type="ARBA" id="ARBA00023125"/>
    </source>
</evidence>
<reference evidence="3 4" key="1">
    <citation type="submission" date="2014-09" db="EMBL/GenBank/DDBJ databases">
        <authorList>
            <person name="Ellenberger Sabrina"/>
        </authorList>
    </citation>
    <scope>NUCLEOTIDE SEQUENCE [LARGE SCALE GENOMIC DNA]</scope>
    <source>
        <strain evidence="3 4">CBS 412.66</strain>
    </source>
</reference>
<dbReference type="SUPFAM" id="SSF46689">
    <property type="entry name" value="Homeodomain-like"/>
    <property type="match status" value="1"/>
</dbReference>
<dbReference type="AlphaFoldDB" id="A0A0B7MTN6"/>